<dbReference type="SUPFAM" id="SSF53448">
    <property type="entry name" value="Nucleotide-diphospho-sugar transferases"/>
    <property type="match status" value="1"/>
</dbReference>
<sequence length="598" mass="67872">MSKLSIITVNYHSQAFVDSLKDSLRHSHFKDYEFIAIDNDSNNIGFGAANNQGYQKARGEYLFFLNPDTQIFPDTLDTLVNFLDSHPNAAIASPVLVRPNSQLYESVGSSTLTPIRGIFALSFLNKLWPQNPISKNYWIETKKLDKPTQVGVVPGTAFVIRKSIFKKIHGFDPKFFMYFEESDLCKRVNDLGYDVYLLPQAKIVHHGGKSTPESAYIKHIFASSRFYYFRKHFGFFSALVVEFFAHLSLKSASLAIILSSSLTLLLWKFNESTQFIGDQAWFFISARDALLTGKLPLLGVTTSITWLHQGAVFTYLLIPALVLGSFNPVFGSYLTITFGFLSVILFYFLAKRFFGLLPALLSSAVLATWPFFIYQSRFSYHTAPIPLFTLIFLTALFHHRFTIAALFLAFLYQLHLLTFIFWPIYVAVVGSKFRFKYLAVFLFGISPLILSGPIQTLGIFAWLVKQVFSGFTAVSGGSYAYIMVLIAPMFLALAGILKLLPRKAALLICAVFILNNLLHRQFISSNSYKLHLDLARQIFAISSTNTPQIKMTGVNSEYKTTSAPYEYFIWWLSRFQDPAGRYSQFEINESDQTFRVLK</sequence>
<feature type="transmembrane region" description="Helical" evidence="1">
    <location>
        <begin position="437"/>
        <end position="464"/>
    </location>
</feature>
<evidence type="ECO:0000259" key="2">
    <source>
        <dbReference type="Pfam" id="PF00535"/>
    </source>
</evidence>
<evidence type="ECO:0000313" key="3">
    <source>
        <dbReference type="EMBL" id="OGD03931.1"/>
    </source>
</evidence>
<reference evidence="3 4" key="1">
    <citation type="journal article" date="2016" name="Nat. Commun.">
        <title>Thousands of microbial genomes shed light on interconnected biogeochemical processes in an aquifer system.</title>
        <authorList>
            <person name="Anantharaman K."/>
            <person name="Brown C.T."/>
            <person name="Hug L.A."/>
            <person name="Sharon I."/>
            <person name="Castelle C.J."/>
            <person name="Probst A.J."/>
            <person name="Thomas B.C."/>
            <person name="Singh A."/>
            <person name="Wilkins M.J."/>
            <person name="Karaoz U."/>
            <person name="Brodie E.L."/>
            <person name="Williams K.H."/>
            <person name="Hubbard S.S."/>
            <person name="Banfield J.F."/>
        </authorList>
    </citation>
    <scope>NUCLEOTIDE SEQUENCE [LARGE SCALE GENOMIC DNA]</scope>
</reference>
<evidence type="ECO:0000256" key="1">
    <source>
        <dbReference type="SAM" id="Phobius"/>
    </source>
</evidence>
<feature type="transmembrane region" description="Helical" evidence="1">
    <location>
        <begin position="378"/>
        <end position="397"/>
    </location>
</feature>
<feature type="transmembrane region" description="Helical" evidence="1">
    <location>
        <begin position="330"/>
        <end position="348"/>
    </location>
</feature>
<feature type="domain" description="Glycosyltransferase 2-like" evidence="2">
    <location>
        <begin position="26"/>
        <end position="168"/>
    </location>
</feature>
<feature type="transmembrane region" description="Helical" evidence="1">
    <location>
        <begin position="353"/>
        <end position="372"/>
    </location>
</feature>
<organism evidence="3 4">
    <name type="scientific">Candidatus Amesbacteria bacterium RIFCSPLOWO2_01_FULL_48_25</name>
    <dbReference type="NCBI Taxonomy" id="1797259"/>
    <lineage>
        <taxon>Bacteria</taxon>
        <taxon>Candidatus Amesiibacteriota</taxon>
    </lineage>
</organism>
<keyword evidence="1" id="KW-0472">Membrane</keyword>
<dbReference type="PANTHER" id="PTHR43179">
    <property type="entry name" value="RHAMNOSYLTRANSFERASE WBBL"/>
    <property type="match status" value="1"/>
</dbReference>
<comment type="caution">
    <text evidence="3">The sequence shown here is derived from an EMBL/GenBank/DDBJ whole genome shotgun (WGS) entry which is preliminary data.</text>
</comment>
<dbReference type="Proteomes" id="UP000177080">
    <property type="component" value="Unassembled WGS sequence"/>
</dbReference>
<dbReference type="InterPro" id="IPR029044">
    <property type="entry name" value="Nucleotide-diphossugar_trans"/>
</dbReference>
<keyword evidence="1" id="KW-1133">Transmembrane helix</keyword>
<proteinExistence type="predicted"/>
<gene>
    <name evidence="3" type="ORF">A2989_04515</name>
</gene>
<dbReference type="InterPro" id="IPR001173">
    <property type="entry name" value="Glyco_trans_2-like"/>
</dbReference>
<dbReference type="CDD" id="cd04186">
    <property type="entry name" value="GT_2_like_c"/>
    <property type="match status" value="1"/>
</dbReference>
<dbReference type="STRING" id="1797259.A2989_04515"/>
<protein>
    <recommendedName>
        <fullName evidence="2">Glycosyltransferase 2-like domain-containing protein</fullName>
    </recommendedName>
</protein>
<name>A0A1F4ZCF3_9BACT</name>
<accession>A0A1F4ZCF3</accession>
<feature type="transmembrane region" description="Helical" evidence="1">
    <location>
        <begin position="404"/>
        <end position="425"/>
    </location>
</feature>
<dbReference type="Gene3D" id="3.90.550.10">
    <property type="entry name" value="Spore Coat Polysaccharide Biosynthesis Protein SpsA, Chain A"/>
    <property type="match status" value="1"/>
</dbReference>
<keyword evidence="1" id="KW-0812">Transmembrane</keyword>
<dbReference type="AlphaFoldDB" id="A0A1F4ZCF3"/>
<dbReference type="EMBL" id="MEXN01000004">
    <property type="protein sequence ID" value="OGD03931.1"/>
    <property type="molecule type" value="Genomic_DNA"/>
</dbReference>
<dbReference type="Pfam" id="PF00535">
    <property type="entry name" value="Glycos_transf_2"/>
    <property type="match status" value="1"/>
</dbReference>
<feature type="transmembrane region" description="Helical" evidence="1">
    <location>
        <begin position="295"/>
        <end position="318"/>
    </location>
</feature>
<evidence type="ECO:0000313" key="4">
    <source>
        <dbReference type="Proteomes" id="UP000177080"/>
    </source>
</evidence>
<feature type="transmembrane region" description="Helical" evidence="1">
    <location>
        <begin position="476"/>
        <end position="497"/>
    </location>
</feature>
<dbReference type="PANTHER" id="PTHR43179:SF7">
    <property type="entry name" value="RHAMNOSYLTRANSFERASE WBBL"/>
    <property type="match status" value="1"/>
</dbReference>